<dbReference type="RefSeq" id="WP_257790410.1">
    <property type="nucleotide sequence ID" value="NZ_CP018632.1"/>
</dbReference>
<protein>
    <submittedName>
        <fullName evidence="2">Uncharacterized protein</fullName>
    </submittedName>
</protein>
<dbReference type="Gene3D" id="3.90.180.10">
    <property type="entry name" value="Medium-chain alcohol dehydrogenases, catalytic domain"/>
    <property type="match status" value="1"/>
</dbReference>
<dbReference type="KEGG" id="gai:IMCC3135_15665"/>
<gene>
    <name evidence="2" type="ORF">IMCC3135_15665</name>
</gene>
<sequence>MTSFSNDKTMFTAAVVRDTGGPFKLEQVSKNEPQGDEVLVGSAE</sequence>
<dbReference type="SUPFAM" id="SSF50129">
    <property type="entry name" value="GroES-like"/>
    <property type="match status" value="1"/>
</dbReference>
<dbReference type="Proteomes" id="UP000250079">
    <property type="component" value="Chromosome"/>
</dbReference>
<evidence type="ECO:0000313" key="3">
    <source>
        <dbReference type="Proteomes" id="UP000250079"/>
    </source>
</evidence>
<keyword evidence="3" id="KW-1185">Reference proteome</keyword>
<accession>A0A2Z2NRT3</accession>
<name>A0A2Z2NRT3_9GAMM</name>
<evidence type="ECO:0000313" key="2">
    <source>
        <dbReference type="EMBL" id="ASJ73215.1"/>
    </source>
</evidence>
<organism evidence="2 3">
    <name type="scientific">Granulosicoccus antarcticus IMCC3135</name>
    <dbReference type="NCBI Taxonomy" id="1192854"/>
    <lineage>
        <taxon>Bacteria</taxon>
        <taxon>Pseudomonadati</taxon>
        <taxon>Pseudomonadota</taxon>
        <taxon>Gammaproteobacteria</taxon>
        <taxon>Chromatiales</taxon>
        <taxon>Granulosicoccaceae</taxon>
        <taxon>Granulosicoccus</taxon>
    </lineage>
</organism>
<feature type="region of interest" description="Disordered" evidence="1">
    <location>
        <begin position="24"/>
        <end position="44"/>
    </location>
</feature>
<dbReference type="AlphaFoldDB" id="A0A2Z2NRT3"/>
<evidence type="ECO:0000256" key="1">
    <source>
        <dbReference type="SAM" id="MobiDB-lite"/>
    </source>
</evidence>
<dbReference type="EMBL" id="CP018632">
    <property type="protein sequence ID" value="ASJ73215.1"/>
    <property type="molecule type" value="Genomic_DNA"/>
</dbReference>
<reference evidence="2 3" key="1">
    <citation type="submission" date="2016-12" db="EMBL/GenBank/DDBJ databases">
        <authorList>
            <person name="Song W.-J."/>
            <person name="Kurnit D.M."/>
        </authorList>
    </citation>
    <scope>NUCLEOTIDE SEQUENCE [LARGE SCALE GENOMIC DNA]</scope>
    <source>
        <strain evidence="2 3">IMCC3135</strain>
    </source>
</reference>
<dbReference type="InterPro" id="IPR011032">
    <property type="entry name" value="GroES-like_sf"/>
</dbReference>
<proteinExistence type="predicted"/>